<comment type="caution">
    <text evidence="1">The sequence shown here is derived from an EMBL/GenBank/DDBJ whole genome shotgun (WGS) entry which is preliminary data.</text>
</comment>
<organism evidence="1 2">
    <name type="scientific">Chaenocephalus aceratus</name>
    <name type="common">Blackfin icefish</name>
    <name type="synonym">Chaenichthys aceratus</name>
    <dbReference type="NCBI Taxonomy" id="36190"/>
    <lineage>
        <taxon>Eukaryota</taxon>
        <taxon>Metazoa</taxon>
        <taxon>Chordata</taxon>
        <taxon>Craniata</taxon>
        <taxon>Vertebrata</taxon>
        <taxon>Euteleostomi</taxon>
        <taxon>Actinopterygii</taxon>
        <taxon>Neopterygii</taxon>
        <taxon>Teleostei</taxon>
        <taxon>Neoteleostei</taxon>
        <taxon>Acanthomorphata</taxon>
        <taxon>Eupercaria</taxon>
        <taxon>Perciformes</taxon>
        <taxon>Notothenioidei</taxon>
        <taxon>Channichthyidae</taxon>
        <taxon>Chaenocephalus</taxon>
    </lineage>
</organism>
<evidence type="ECO:0000313" key="2">
    <source>
        <dbReference type="Proteomes" id="UP001057452"/>
    </source>
</evidence>
<evidence type="ECO:0000313" key="1">
    <source>
        <dbReference type="EMBL" id="KAI4820859.1"/>
    </source>
</evidence>
<protein>
    <submittedName>
        <fullName evidence="1">Uncharacterized protein</fullName>
    </submittedName>
</protein>
<accession>A0ACB9X3K5</accession>
<gene>
    <name evidence="1" type="ORF">KUCAC02_028826</name>
</gene>
<sequence>MRDPGIGGVGAHRVRLHSAALREGMRRSPENLDKYPPPASPPALRSAGREQNSNNYQMQGSPAFLLHYFIIGEAAPCQTIVPYCSNTVDFSLLENGLEIHTGKPVIKEQLVGLVAWDDARKSQNNVTTSPNIWPAIHRKDWACVHLEVVGDPVTL</sequence>
<dbReference type="Proteomes" id="UP001057452">
    <property type="component" value="Chromosome 9"/>
</dbReference>
<keyword evidence="2" id="KW-1185">Reference proteome</keyword>
<proteinExistence type="predicted"/>
<reference evidence="1" key="1">
    <citation type="submission" date="2022-05" db="EMBL/GenBank/DDBJ databases">
        <title>Chromosome-level genome of Chaenocephalus aceratus.</title>
        <authorList>
            <person name="Park H."/>
        </authorList>
    </citation>
    <scope>NUCLEOTIDE SEQUENCE</scope>
    <source>
        <strain evidence="1">KU_202001</strain>
    </source>
</reference>
<name>A0ACB9X3K5_CHAAC</name>
<dbReference type="EMBL" id="CM043793">
    <property type="protein sequence ID" value="KAI4820859.1"/>
    <property type="molecule type" value="Genomic_DNA"/>
</dbReference>